<dbReference type="EMBL" id="JAVREJ010000026">
    <property type="protein sequence ID" value="MDT0353111.1"/>
    <property type="molecule type" value="Genomic_DNA"/>
</dbReference>
<keyword evidence="3" id="KW-1185">Reference proteome</keyword>
<dbReference type="InterPro" id="IPR000073">
    <property type="entry name" value="AB_hydrolase_1"/>
</dbReference>
<protein>
    <submittedName>
        <fullName evidence="2">Alpha/beta fold hydrolase</fullName>
    </submittedName>
</protein>
<evidence type="ECO:0000313" key="2">
    <source>
        <dbReference type="EMBL" id="MDT0353111.1"/>
    </source>
</evidence>
<dbReference type="Proteomes" id="UP001183202">
    <property type="component" value="Unassembled WGS sequence"/>
</dbReference>
<evidence type="ECO:0000313" key="3">
    <source>
        <dbReference type="Proteomes" id="UP001183202"/>
    </source>
</evidence>
<feature type="domain" description="AB hydrolase-1" evidence="1">
    <location>
        <begin position="47"/>
        <end position="430"/>
    </location>
</feature>
<reference evidence="3" key="1">
    <citation type="submission" date="2023-07" db="EMBL/GenBank/DDBJ databases">
        <title>30 novel species of actinomycetes from the DSMZ collection.</title>
        <authorList>
            <person name="Nouioui I."/>
        </authorList>
    </citation>
    <scope>NUCLEOTIDE SEQUENCE [LARGE SCALE GENOMIC DNA]</scope>
    <source>
        <strain evidence="3">DSM 45834</strain>
    </source>
</reference>
<dbReference type="PANTHER" id="PTHR43722:SF1">
    <property type="entry name" value="PROLINE IMINOPEPTIDASE"/>
    <property type="match status" value="1"/>
</dbReference>
<dbReference type="InterPro" id="IPR029058">
    <property type="entry name" value="AB_hydrolase_fold"/>
</dbReference>
<gene>
    <name evidence="2" type="ORF">RM445_26720</name>
</gene>
<comment type="caution">
    <text evidence="2">The sequence shown here is derived from an EMBL/GenBank/DDBJ whole genome shotgun (WGS) entry which is preliminary data.</text>
</comment>
<dbReference type="InterPro" id="IPR005944">
    <property type="entry name" value="Pro_iminopeptidase"/>
</dbReference>
<sequence length="464" mass="48974">MPQIDLGPDFECGSLIAPENRAKPDGRTVRIPVARAKATSSNPAPDPLVYLAGGPGGTGLASAVARVRAGWNADRDVIFIDQRGALKAQPLLACPEIDAFYAVAVTLAPTGPEFAARSAAATQACHDRLMAEGWDLSAYNTTENAADVADLRVALGLPEWNLYGVSYGTDLVLQTLRDHPDGIRSVVLDSVVPPQLNLLDGFWPNAAAGYRALFDGCAADAACHTAFPDVESEFRTLVNQLTAQPRTIPITDPTSGQNINVVFDGYTLANLIVLGSLSPGDLSTVPAWVHNLATGDGTQAAAALLDTRPPAGLTGYGLQFGVVCREWAPFTSPDRVQAEAKKALPDFPDAVLALVPQVPTIFRDCGIWNVPPADASLRTQTRSNVPALLLTGSFDAITPANWAEAAASGLANSRVLVFPGAAHDVLIWSPDCAVTIMRNFLNQPQSAYDDSCLRSVTAPPFKTA</sequence>
<evidence type="ECO:0000259" key="1">
    <source>
        <dbReference type="Pfam" id="PF00561"/>
    </source>
</evidence>
<dbReference type="GO" id="GO:0016787">
    <property type="term" value="F:hydrolase activity"/>
    <property type="evidence" value="ECO:0007669"/>
    <property type="project" value="UniProtKB-KW"/>
</dbReference>
<dbReference type="RefSeq" id="WP_311559624.1">
    <property type="nucleotide sequence ID" value="NZ_JAVREJ010000026.1"/>
</dbReference>
<dbReference type="Pfam" id="PF00561">
    <property type="entry name" value="Abhydrolase_1"/>
    <property type="match status" value="1"/>
</dbReference>
<organism evidence="2 3">
    <name type="scientific">Pseudonocardia charpentierae</name>
    <dbReference type="NCBI Taxonomy" id="3075545"/>
    <lineage>
        <taxon>Bacteria</taxon>
        <taxon>Bacillati</taxon>
        <taxon>Actinomycetota</taxon>
        <taxon>Actinomycetes</taxon>
        <taxon>Pseudonocardiales</taxon>
        <taxon>Pseudonocardiaceae</taxon>
        <taxon>Pseudonocardia</taxon>
    </lineage>
</organism>
<dbReference type="PANTHER" id="PTHR43722">
    <property type="entry name" value="PROLINE IMINOPEPTIDASE"/>
    <property type="match status" value="1"/>
</dbReference>
<dbReference type="Gene3D" id="3.40.50.1820">
    <property type="entry name" value="alpha/beta hydrolase"/>
    <property type="match status" value="2"/>
</dbReference>
<name>A0ABU2NGM9_9PSEU</name>
<accession>A0ABU2NGM9</accession>
<proteinExistence type="predicted"/>
<keyword evidence="2" id="KW-0378">Hydrolase</keyword>
<dbReference type="SUPFAM" id="SSF53474">
    <property type="entry name" value="alpha/beta-Hydrolases"/>
    <property type="match status" value="1"/>
</dbReference>